<dbReference type="AlphaFoldDB" id="A0A919BVK7"/>
<dbReference type="PANTHER" id="PTHR23427:SF2">
    <property type="entry name" value="SURFEIT LOCUS PROTEIN 1"/>
    <property type="match status" value="1"/>
</dbReference>
<feature type="transmembrane region" description="Helical" evidence="6">
    <location>
        <begin position="30"/>
        <end position="50"/>
    </location>
</feature>
<proteinExistence type="inferred from homology"/>
<dbReference type="PANTHER" id="PTHR23427">
    <property type="entry name" value="SURFEIT LOCUS PROTEIN"/>
    <property type="match status" value="1"/>
</dbReference>
<evidence type="ECO:0000256" key="2">
    <source>
        <dbReference type="ARBA" id="ARBA00007165"/>
    </source>
</evidence>
<dbReference type="InterPro" id="IPR002994">
    <property type="entry name" value="Surf1/Shy1"/>
</dbReference>
<keyword evidence="9" id="KW-1185">Reference proteome</keyword>
<dbReference type="InterPro" id="IPR045214">
    <property type="entry name" value="Surf1/Surf4"/>
</dbReference>
<dbReference type="Pfam" id="PF02104">
    <property type="entry name" value="SURF1"/>
    <property type="match status" value="1"/>
</dbReference>
<evidence type="ECO:0000256" key="5">
    <source>
        <dbReference type="ARBA" id="ARBA00023136"/>
    </source>
</evidence>
<keyword evidence="3 6" id="KW-0812">Transmembrane</keyword>
<name>A0A919BVK7_STRFL</name>
<comment type="caution">
    <text evidence="6">Lacks conserved residue(s) required for the propagation of feature annotation.</text>
</comment>
<protein>
    <recommendedName>
        <fullName evidence="6">SURF1-like protein</fullName>
    </recommendedName>
</protein>
<dbReference type="CDD" id="cd06662">
    <property type="entry name" value="SURF1"/>
    <property type="match status" value="1"/>
</dbReference>
<comment type="caution">
    <text evidence="8">The sequence shown here is derived from an EMBL/GenBank/DDBJ whole genome shotgun (WGS) entry which is preliminary data.</text>
</comment>
<keyword evidence="6" id="KW-1003">Cell membrane</keyword>
<evidence type="ECO:0000256" key="1">
    <source>
        <dbReference type="ARBA" id="ARBA00004370"/>
    </source>
</evidence>
<evidence type="ECO:0000256" key="7">
    <source>
        <dbReference type="SAM" id="MobiDB-lite"/>
    </source>
</evidence>
<dbReference type="PROSITE" id="PS50895">
    <property type="entry name" value="SURF1"/>
    <property type="match status" value="1"/>
</dbReference>
<comment type="similarity">
    <text evidence="2 6">Belongs to the SURF1 family.</text>
</comment>
<feature type="region of interest" description="Disordered" evidence="7">
    <location>
        <begin position="264"/>
        <end position="297"/>
    </location>
</feature>
<gene>
    <name evidence="8" type="ORF">GCM10017667_61610</name>
</gene>
<evidence type="ECO:0000256" key="4">
    <source>
        <dbReference type="ARBA" id="ARBA00022989"/>
    </source>
</evidence>
<keyword evidence="5 6" id="KW-0472">Membrane</keyword>
<evidence type="ECO:0000256" key="3">
    <source>
        <dbReference type="ARBA" id="ARBA00022692"/>
    </source>
</evidence>
<comment type="subcellular location">
    <subcellularLocation>
        <location evidence="6">Cell membrane</location>
        <topology evidence="6">Multi-pass membrane protein</topology>
    </subcellularLocation>
    <subcellularLocation>
        <location evidence="1">Membrane</location>
    </subcellularLocation>
</comment>
<dbReference type="EMBL" id="BNBE01000003">
    <property type="protein sequence ID" value="GHG18699.1"/>
    <property type="molecule type" value="Genomic_DNA"/>
</dbReference>
<organism evidence="8 9">
    <name type="scientific">Streptomyces filamentosus</name>
    <name type="common">Streptomyces roseosporus</name>
    <dbReference type="NCBI Taxonomy" id="67294"/>
    <lineage>
        <taxon>Bacteria</taxon>
        <taxon>Bacillati</taxon>
        <taxon>Actinomycetota</taxon>
        <taxon>Actinomycetes</taxon>
        <taxon>Kitasatosporales</taxon>
        <taxon>Streptomycetaceae</taxon>
        <taxon>Streptomyces</taxon>
    </lineage>
</organism>
<evidence type="ECO:0000313" key="9">
    <source>
        <dbReference type="Proteomes" id="UP000632849"/>
    </source>
</evidence>
<accession>A0A919BVK7</accession>
<feature type="compositionally biased region" description="Low complexity" evidence="7">
    <location>
        <begin position="287"/>
        <end position="297"/>
    </location>
</feature>
<keyword evidence="4 6" id="KW-1133">Transmembrane helix</keyword>
<dbReference type="GO" id="GO:0005886">
    <property type="term" value="C:plasma membrane"/>
    <property type="evidence" value="ECO:0007669"/>
    <property type="project" value="UniProtKB-SubCell"/>
</dbReference>
<reference evidence="8" key="1">
    <citation type="journal article" date="2014" name="Int. J. Syst. Evol. Microbiol.">
        <title>Complete genome sequence of Corynebacterium casei LMG S-19264T (=DSM 44701T), isolated from a smear-ripened cheese.</title>
        <authorList>
            <consortium name="US DOE Joint Genome Institute (JGI-PGF)"/>
            <person name="Walter F."/>
            <person name="Albersmeier A."/>
            <person name="Kalinowski J."/>
            <person name="Ruckert C."/>
        </authorList>
    </citation>
    <scope>NUCLEOTIDE SEQUENCE</scope>
    <source>
        <strain evidence="8">JCM 4122</strain>
    </source>
</reference>
<reference evidence="8" key="2">
    <citation type="submission" date="2020-09" db="EMBL/GenBank/DDBJ databases">
        <authorList>
            <person name="Sun Q."/>
            <person name="Ohkuma M."/>
        </authorList>
    </citation>
    <scope>NUCLEOTIDE SEQUENCE</scope>
    <source>
        <strain evidence="8">JCM 4122</strain>
    </source>
</reference>
<sequence>MAPAPDPVCGHLAPVSYGRGVYRFLLSRQWVILTLVALVLIPVMIELGFWQFHRHERRVAQNTLIADNLEARPVPVEELTSPGHVVPREDYWRRVTATGTFDTAHEVVVRRRTSSDDRVGAHVLTPLVLKDGRIVLVNRGWVPAAANQRDYPDVPPAPRGEVTVTGRLKADETTGASGIKDLKGLPDRQVMLISSRQQAELIGREVLGGYVEQTAPEPAGGSPEQIAEPDHDSIGAHMAYAVQWWLFSAGVPVGWFVLARREKRDREAAAAEPGGAPGTPREETGEEAGAVGAAPPR</sequence>
<evidence type="ECO:0000313" key="8">
    <source>
        <dbReference type="EMBL" id="GHG18699.1"/>
    </source>
</evidence>
<evidence type="ECO:0000256" key="6">
    <source>
        <dbReference type="RuleBase" id="RU363076"/>
    </source>
</evidence>
<dbReference type="Proteomes" id="UP000632849">
    <property type="component" value="Unassembled WGS sequence"/>
</dbReference>